<reference evidence="1 2" key="1">
    <citation type="journal article" date="2006" name="Proc. Natl. Acad. Sci. U.S.A.">
        <title>Genomic analysis of the uncultivated marine crenarchaeote Cenarchaeum symbiosum.</title>
        <authorList>
            <person name="Hallam S.J."/>
            <person name="Konstantinidis K.T."/>
            <person name="Putnam N."/>
            <person name="Schleper C."/>
            <person name="Watanabe Y."/>
            <person name="Sugahara J."/>
            <person name="Preston C."/>
            <person name="de la Torre J."/>
            <person name="Richardson P.M."/>
            <person name="DeLong E.F."/>
        </authorList>
    </citation>
    <scope>NUCLEOTIDE SEQUENCE [LARGE SCALE GENOMIC DNA]</scope>
    <source>
        <strain evidence="2">A</strain>
    </source>
</reference>
<evidence type="ECO:0000313" key="1">
    <source>
        <dbReference type="EMBL" id="ABK78531.1"/>
    </source>
</evidence>
<name>A0RYW4_CENSY</name>
<evidence type="ECO:0000313" key="2">
    <source>
        <dbReference type="Proteomes" id="UP000000758"/>
    </source>
</evidence>
<dbReference type="STRING" id="414004.CENSYa_1922"/>
<protein>
    <submittedName>
        <fullName evidence="1">Uncharacterized protein</fullName>
    </submittedName>
</protein>
<keyword evidence="2" id="KW-1185">Reference proteome</keyword>
<proteinExistence type="predicted"/>
<dbReference type="EnsemblBacteria" id="ABK78531">
    <property type="protein sequence ID" value="ABK78531"/>
    <property type="gene ID" value="CENSYa_1922"/>
</dbReference>
<dbReference type="Proteomes" id="UP000000758">
    <property type="component" value="Chromosome"/>
</dbReference>
<accession>A0RYW4</accession>
<dbReference type="EMBL" id="DP000238">
    <property type="protein sequence ID" value="ABK78531.1"/>
    <property type="molecule type" value="Genomic_DNA"/>
</dbReference>
<dbReference type="KEGG" id="csy:CENSYa_1922"/>
<organism evidence="1 2">
    <name type="scientific">Cenarchaeum symbiosum (strain A)</name>
    <dbReference type="NCBI Taxonomy" id="414004"/>
    <lineage>
        <taxon>Archaea</taxon>
        <taxon>Nitrososphaerota</taxon>
        <taxon>Candidatus Cenarchaeales</taxon>
        <taxon>Candidatus Cenarchaeaceae</taxon>
        <taxon>Candidatus Cenarchaeum</taxon>
    </lineage>
</organism>
<gene>
    <name evidence="1" type="ordered locus">CENSYa_1922</name>
</gene>
<dbReference type="AlphaFoldDB" id="A0RYW4"/>
<dbReference type="HOGENOM" id="CLU_3194345_0_0_2"/>
<sequence>MTGIHTTCTISASSRSSLVDPVIFFTSPSRKIILLLIYYLRTLFI</sequence>